<accession>A0A023DX59</accession>
<dbReference type="AlphaFoldDB" id="A0A023DX59"/>
<proteinExistence type="predicted"/>
<evidence type="ECO:0000313" key="2">
    <source>
        <dbReference type="Proteomes" id="UP000024842"/>
    </source>
</evidence>
<comment type="caution">
    <text evidence="1">The sequence shown here is derived from an EMBL/GenBank/DDBJ whole genome shotgun (WGS) entry which is preliminary data.</text>
</comment>
<name>A0A023DX59_9PROT</name>
<organism evidence="1 2">
    <name type="scientific">Holospora elegans E1</name>
    <dbReference type="NCBI Taxonomy" id="1427503"/>
    <lineage>
        <taxon>Bacteria</taxon>
        <taxon>Pseudomonadati</taxon>
        <taxon>Pseudomonadota</taxon>
        <taxon>Alphaproteobacteria</taxon>
        <taxon>Holosporales</taxon>
        <taxon>Holosporaceae</taxon>
        <taxon>Holospora</taxon>
    </lineage>
</organism>
<keyword evidence="2" id="KW-1185">Reference proteome</keyword>
<gene>
    <name evidence="1" type="ORF">HE1_00137</name>
</gene>
<evidence type="ECO:0000313" key="1">
    <source>
        <dbReference type="EMBL" id="GAJ45827.1"/>
    </source>
</evidence>
<dbReference type="Proteomes" id="UP000024842">
    <property type="component" value="Unassembled WGS sequence"/>
</dbReference>
<reference evidence="1 2" key="1">
    <citation type="journal article" date="2014" name="FEMS Microbiol. Lett.">
        <title>Draft genome sequences of three Holospora species (Holospora obtusa, Holospora undulata, and Holospora elegans), endonuclear symbiotic bacteria of the ciliate Paramecium caudatum.</title>
        <authorList>
            <person name="Dohra H."/>
            <person name="Tanaka K."/>
            <person name="Suzuki T."/>
            <person name="Fujishima M."/>
            <person name="Suzuki H."/>
        </authorList>
    </citation>
    <scope>NUCLEOTIDE SEQUENCE [LARGE SCALE GENOMIC DNA]</scope>
    <source>
        <strain evidence="1 2">E1</strain>
    </source>
</reference>
<dbReference type="EMBL" id="BAUP01000033">
    <property type="protein sequence ID" value="GAJ45827.1"/>
    <property type="molecule type" value="Genomic_DNA"/>
</dbReference>
<sequence length="72" mass="8237">MFMMIMGGELNSVICKDFVYFIRYSINKVAQNRCSTHFILTFRSSAYANFDVLFISYKYSLPSAVLTSALSI</sequence>
<protein>
    <submittedName>
        <fullName evidence="1">Uncharacterized protein</fullName>
    </submittedName>
</protein>